<name>A0AAN9RHD8_PSOTE</name>
<evidence type="ECO:0000313" key="3">
    <source>
        <dbReference type="Proteomes" id="UP001386955"/>
    </source>
</evidence>
<dbReference type="Proteomes" id="UP001386955">
    <property type="component" value="Unassembled WGS sequence"/>
</dbReference>
<keyword evidence="3" id="KW-1185">Reference proteome</keyword>
<dbReference type="AlphaFoldDB" id="A0AAN9RHD8"/>
<comment type="caution">
    <text evidence="2">The sequence shown here is derived from an EMBL/GenBank/DDBJ whole genome shotgun (WGS) entry which is preliminary data.</text>
</comment>
<organism evidence="2 3">
    <name type="scientific">Psophocarpus tetragonolobus</name>
    <name type="common">Winged bean</name>
    <name type="synonym">Dolichos tetragonolobus</name>
    <dbReference type="NCBI Taxonomy" id="3891"/>
    <lineage>
        <taxon>Eukaryota</taxon>
        <taxon>Viridiplantae</taxon>
        <taxon>Streptophyta</taxon>
        <taxon>Embryophyta</taxon>
        <taxon>Tracheophyta</taxon>
        <taxon>Spermatophyta</taxon>
        <taxon>Magnoliopsida</taxon>
        <taxon>eudicotyledons</taxon>
        <taxon>Gunneridae</taxon>
        <taxon>Pentapetalae</taxon>
        <taxon>rosids</taxon>
        <taxon>fabids</taxon>
        <taxon>Fabales</taxon>
        <taxon>Fabaceae</taxon>
        <taxon>Papilionoideae</taxon>
        <taxon>50 kb inversion clade</taxon>
        <taxon>NPAAA clade</taxon>
        <taxon>indigoferoid/millettioid clade</taxon>
        <taxon>Phaseoleae</taxon>
        <taxon>Psophocarpus</taxon>
    </lineage>
</organism>
<feature type="region of interest" description="Disordered" evidence="1">
    <location>
        <begin position="21"/>
        <end position="45"/>
    </location>
</feature>
<reference evidence="2 3" key="1">
    <citation type="submission" date="2024-01" db="EMBL/GenBank/DDBJ databases">
        <title>The genomes of 5 underutilized Papilionoideae crops provide insights into root nodulation and disease resistanc.</title>
        <authorList>
            <person name="Jiang F."/>
        </authorList>
    </citation>
    <scope>NUCLEOTIDE SEQUENCE [LARGE SCALE GENOMIC DNA]</scope>
    <source>
        <strain evidence="2">DUOXIRENSHENG_FW03</strain>
        <tissue evidence="2">Leaves</tissue>
    </source>
</reference>
<accession>A0AAN9RHD8</accession>
<evidence type="ECO:0000256" key="1">
    <source>
        <dbReference type="SAM" id="MobiDB-lite"/>
    </source>
</evidence>
<proteinExistence type="predicted"/>
<gene>
    <name evidence="2" type="ORF">VNO78_34685</name>
</gene>
<feature type="compositionally biased region" description="Basic and acidic residues" evidence="1">
    <location>
        <begin position="29"/>
        <end position="45"/>
    </location>
</feature>
<protein>
    <submittedName>
        <fullName evidence="2">Uncharacterized protein</fullName>
    </submittedName>
</protein>
<dbReference type="EMBL" id="JAYMYS010000026">
    <property type="protein sequence ID" value="KAK7376400.1"/>
    <property type="molecule type" value="Genomic_DNA"/>
</dbReference>
<evidence type="ECO:0000313" key="2">
    <source>
        <dbReference type="EMBL" id="KAK7376400.1"/>
    </source>
</evidence>
<sequence>MMFGRTLYRCSTLLRDDNGRMGWGGQTHVNEEKEKGGNGSQRNEEITKDINKAGLRARIVSLFLSVLLSRDSALRTLSAFCFLLPASCFNQIQSRTPK</sequence>